<feature type="domain" description="SpoVT-AbrB" evidence="3">
    <location>
        <begin position="4"/>
        <end position="44"/>
    </location>
</feature>
<protein>
    <submittedName>
        <fullName evidence="4">AbrB/MazE/SpoVT family DNA-binding domain-containing protein</fullName>
    </submittedName>
</protein>
<dbReference type="AlphaFoldDB" id="A0A6S6UIA3"/>
<reference evidence="4" key="1">
    <citation type="submission" date="2020-01" db="EMBL/GenBank/DDBJ databases">
        <authorList>
            <person name="Meier V. D."/>
            <person name="Meier V D."/>
        </authorList>
    </citation>
    <scope>NUCLEOTIDE SEQUENCE</scope>
    <source>
        <strain evidence="4">HLG_WM_MAG_09</strain>
    </source>
</reference>
<evidence type="ECO:0000256" key="2">
    <source>
        <dbReference type="PROSITE-ProRule" id="PRU01076"/>
    </source>
</evidence>
<name>A0A6S6UIA3_9GAMM</name>
<gene>
    <name evidence="4" type="ORF">HELGO_WM25400</name>
</gene>
<proteinExistence type="inferred from homology"/>
<accession>A0A6S6UIA3</accession>
<evidence type="ECO:0000313" key="4">
    <source>
        <dbReference type="EMBL" id="CAA6830511.1"/>
    </source>
</evidence>
<dbReference type="InterPro" id="IPR007159">
    <property type="entry name" value="SpoVT-AbrB_dom"/>
</dbReference>
<dbReference type="EMBL" id="CACVAT010000595">
    <property type="protein sequence ID" value="CAA6830511.1"/>
    <property type="molecule type" value="Genomic_DNA"/>
</dbReference>
<dbReference type="InterPro" id="IPR037914">
    <property type="entry name" value="SpoVT-AbrB_sf"/>
</dbReference>
<dbReference type="Pfam" id="PF04014">
    <property type="entry name" value="MazE_antitoxin"/>
    <property type="match status" value="1"/>
</dbReference>
<evidence type="ECO:0000259" key="3">
    <source>
        <dbReference type="PROSITE" id="PS51740"/>
    </source>
</evidence>
<dbReference type="InterPro" id="IPR047976">
    <property type="entry name" value="Anti_VapB2-like"/>
</dbReference>
<dbReference type="NCBIfam" id="NF040493">
    <property type="entry name" value="TA_anti_VapB"/>
    <property type="match status" value="1"/>
</dbReference>
<evidence type="ECO:0000256" key="1">
    <source>
        <dbReference type="ARBA" id="ARBA00007924"/>
    </source>
</evidence>
<dbReference type="PROSITE" id="PS51740">
    <property type="entry name" value="SPOVT_ABRB"/>
    <property type="match status" value="1"/>
</dbReference>
<comment type="similarity">
    <text evidence="1">Belongs to the VapB family.</text>
</comment>
<dbReference type="SUPFAM" id="SSF89447">
    <property type="entry name" value="AbrB/MazE/MraZ-like"/>
    <property type="match status" value="1"/>
</dbReference>
<keyword evidence="2 4" id="KW-0238">DNA-binding</keyword>
<dbReference type="Gene3D" id="2.10.260.10">
    <property type="match status" value="1"/>
</dbReference>
<dbReference type="GO" id="GO:0003677">
    <property type="term" value="F:DNA binding"/>
    <property type="evidence" value="ECO:0007669"/>
    <property type="project" value="UniProtKB-UniRule"/>
</dbReference>
<dbReference type="InterPro" id="IPR051734">
    <property type="entry name" value="VapB_TA_antitoxins"/>
</dbReference>
<organism evidence="4">
    <name type="scientific">uncultured Thiotrichaceae bacterium</name>
    <dbReference type="NCBI Taxonomy" id="298394"/>
    <lineage>
        <taxon>Bacteria</taxon>
        <taxon>Pseudomonadati</taxon>
        <taxon>Pseudomonadota</taxon>
        <taxon>Gammaproteobacteria</taxon>
        <taxon>Thiotrichales</taxon>
        <taxon>Thiotrichaceae</taxon>
        <taxon>environmental samples</taxon>
    </lineage>
</organism>
<dbReference type="PANTHER" id="PTHR37550">
    <property type="entry name" value="ANTITOXIN VAPB1"/>
    <property type="match status" value="1"/>
</dbReference>
<sequence length="77" mass="8984">MITTRVFKSGNSQAVRIPHEFQLDVEEVEILRRGDELVLRKKPENLSDVLDIFAALPDDFMQEGREDLPPQERDFDQ</sequence>
<dbReference type="PANTHER" id="PTHR37550:SF3">
    <property type="entry name" value="ANTITOXIN VAPB1"/>
    <property type="match status" value="1"/>
</dbReference>